<feature type="transmembrane region" description="Helical" evidence="1">
    <location>
        <begin position="118"/>
        <end position="141"/>
    </location>
</feature>
<keyword evidence="1" id="KW-1133">Transmembrane helix</keyword>
<sequence length="277" mass="31787">MNRYLKLVHMEIYRFRIVLLVLMGITALCQMSALIWMLKKALSDLRGEHPEAGAYFSPIPLRISFEWAMFNTQMWFIIPVLLCISVLSLYVFFIWYRDWIGRNAFIYRLLMLPTARRNIYLAKITALLLFVLSIVSFQLALLPVLELVIRLVVPAELRADSHIIDIISSNQALVELIPRQFEQFFYMYGAGAVIVAAVFTAILLERSYRRLGILYGLLYLSGCGLVVASPILLFGTNESVIYLYPTEIYLMLLLLFLLVASASVWLGMRLIAKKITV</sequence>
<keyword evidence="1" id="KW-0472">Membrane</keyword>
<dbReference type="RefSeq" id="WP_183559190.1">
    <property type="nucleotide sequence ID" value="NZ_CBCSLB010000004.1"/>
</dbReference>
<evidence type="ECO:0000313" key="2">
    <source>
        <dbReference type="EMBL" id="MBB3150836.1"/>
    </source>
</evidence>
<feature type="transmembrane region" description="Helical" evidence="1">
    <location>
        <begin position="216"/>
        <end position="236"/>
    </location>
</feature>
<name>A0A7W5G8P4_9BACL</name>
<reference evidence="2 3" key="1">
    <citation type="submission" date="2020-08" db="EMBL/GenBank/DDBJ databases">
        <title>Genomic Encyclopedia of Type Strains, Phase III (KMG-III): the genomes of soil and plant-associated and newly described type strains.</title>
        <authorList>
            <person name="Whitman W."/>
        </authorList>
    </citation>
    <scope>NUCLEOTIDE SEQUENCE [LARGE SCALE GENOMIC DNA]</scope>
    <source>
        <strain evidence="2 3">CECT 8234</strain>
    </source>
</reference>
<dbReference type="AlphaFoldDB" id="A0A7W5G8P4"/>
<keyword evidence="1" id="KW-0812">Transmembrane</keyword>
<feature type="transmembrane region" description="Helical" evidence="1">
    <location>
        <begin position="248"/>
        <end position="268"/>
    </location>
</feature>
<evidence type="ECO:0000313" key="3">
    <source>
        <dbReference type="Proteomes" id="UP000518605"/>
    </source>
</evidence>
<proteinExistence type="predicted"/>
<feature type="transmembrane region" description="Helical" evidence="1">
    <location>
        <begin position="74"/>
        <end position="97"/>
    </location>
</feature>
<dbReference type="EMBL" id="JACHXW010000002">
    <property type="protein sequence ID" value="MBB3150836.1"/>
    <property type="molecule type" value="Genomic_DNA"/>
</dbReference>
<feature type="transmembrane region" description="Helical" evidence="1">
    <location>
        <begin position="185"/>
        <end position="204"/>
    </location>
</feature>
<keyword evidence="3" id="KW-1185">Reference proteome</keyword>
<feature type="transmembrane region" description="Helical" evidence="1">
    <location>
        <begin position="12"/>
        <end position="38"/>
    </location>
</feature>
<evidence type="ECO:0000256" key="1">
    <source>
        <dbReference type="SAM" id="Phobius"/>
    </source>
</evidence>
<organism evidence="2 3">
    <name type="scientific">Paenibacillus endophyticus</name>
    <dbReference type="NCBI Taxonomy" id="1294268"/>
    <lineage>
        <taxon>Bacteria</taxon>
        <taxon>Bacillati</taxon>
        <taxon>Bacillota</taxon>
        <taxon>Bacilli</taxon>
        <taxon>Bacillales</taxon>
        <taxon>Paenibacillaceae</taxon>
        <taxon>Paenibacillus</taxon>
    </lineage>
</organism>
<gene>
    <name evidence="2" type="ORF">FHS16_000870</name>
</gene>
<dbReference type="Proteomes" id="UP000518605">
    <property type="component" value="Unassembled WGS sequence"/>
</dbReference>
<comment type="caution">
    <text evidence="2">The sequence shown here is derived from an EMBL/GenBank/DDBJ whole genome shotgun (WGS) entry which is preliminary data.</text>
</comment>
<protein>
    <submittedName>
        <fullName evidence="2">Uncharacterized protein</fullName>
    </submittedName>
</protein>
<accession>A0A7W5G8P4</accession>